<sequence>MFDWKSFEEFFGGKLPFMEMENGTPSESWVENYVQGVLKNIPTATNKNNLIKHDIFQTHNFVFIKIAIPKHIRIRDLQVSVSQNQIRIEGLPENQHHIIKLPEIVKSQESKAKFKNGILQIKVRKNNDDLKFHDVYISYE</sequence>
<dbReference type="InterPro" id="IPR008978">
    <property type="entry name" value="HSP20-like_chaperone"/>
</dbReference>
<dbReference type="Gene3D" id="2.60.40.790">
    <property type="match status" value="1"/>
</dbReference>
<evidence type="ECO:0000313" key="2">
    <source>
        <dbReference type="EMBL" id="OPA77870.1"/>
    </source>
</evidence>
<dbReference type="STRING" id="1324314.BVG16_15245"/>
<dbReference type="SUPFAM" id="SSF49764">
    <property type="entry name" value="HSP20-like chaperones"/>
    <property type="match status" value="1"/>
</dbReference>
<keyword evidence="3" id="KW-1185">Reference proteome</keyword>
<dbReference type="CDD" id="cd00298">
    <property type="entry name" value="ACD_sHsps_p23-like"/>
    <property type="match status" value="1"/>
</dbReference>
<dbReference type="PROSITE" id="PS51203">
    <property type="entry name" value="CS"/>
    <property type="match status" value="1"/>
</dbReference>
<reference evidence="2 3" key="1">
    <citation type="submission" date="2017-01" db="EMBL/GenBank/DDBJ databases">
        <title>Genome analysis of Paenibacillus selenitrireducens ES3-24.</title>
        <authorList>
            <person name="Xu D."/>
            <person name="Yao R."/>
            <person name="Zheng S."/>
        </authorList>
    </citation>
    <scope>NUCLEOTIDE SEQUENCE [LARGE SCALE GENOMIC DNA]</scope>
    <source>
        <strain evidence="2 3">ES3-24</strain>
    </source>
</reference>
<name>A0A1T2XDE4_9BACL</name>
<dbReference type="Proteomes" id="UP000190188">
    <property type="component" value="Unassembled WGS sequence"/>
</dbReference>
<organism evidence="2 3">
    <name type="scientific">Paenibacillus selenitireducens</name>
    <dbReference type="NCBI Taxonomy" id="1324314"/>
    <lineage>
        <taxon>Bacteria</taxon>
        <taxon>Bacillati</taxon>
        <taxon>Bacillota</taxon>
        <taxon>Bacilli</taxon>
        <taxon>Bacillales</taxon>
        <taxon>Paenibacillaceae</taxon>
        <taxon>Paenibacillus</taxon>
    </lineage>
</organism>
<dbReference type="Pfam" id="PF04969">
    <property type="entry name" value="CS"/>
    <property type="match status" value="1"/>
</dbReference>
<dbReference type="EMBL" id="MSZX01000005">
    <property type="protein sequence ID" value="OPA77870.1"/>
    <property type="molecule type" value="Genomic_DNA"/>
</dbReference>
<gene>
    <name evidence="2" type="ORF">BVG16_15245</name>
</gene>
<protein>
    <submittedName>
        <fullName evidence="2">Molecular chaperone</fullName>
    </submittedName>
</protein>
<accession>A0A1T2XDE4</accession>
<feature type="domain" description="CS" evidence="1">
    <location>
        <begin position="48"/>
        <end position="136"/>
    </location>
</feature>
<dbReference type="AlphaFoldDB" id="A0A1T2XDE4"/>
<comment type="caution">
    <text evidence="2">The sequence shown here is derived from an EMBL/GenBank/DDBJ whole genome shotgun (WGS) entry which is preliminary data.</text>
</comment>
<proteinExistence type="predicted"/>
<dbReference type="InterPro" id="IPR007052">
    <property type="entry name" value="CS_dom"/>
</dbReference>
<evidence type="ECO:0000259" key="1">
    <source>
        <dbReference type="PROSITE" id="PS51203"/>
    </source>
</evidence>
<evidence type="ECO:0000313" key="3">
    <source>
        <dbReference type="Proteomes" id="UP000190188"/>
    </source>
</evidence>